<feature type="transmembrane region" description="Helical" evidence="6">
    <location>
        <begin position="299"/>
        <end position="317"/>
    </location>
</feature>
<evidence type="ECO:0000313" key="9">
    <source>
        <dbReference type="Proteomes" id="UP000189627"/>
    </source>
</evidence>
<keyword evidence="2" id="KW-1003">Cell membrane</keyword>
<dbReference type="InterPro" id="IPR011701">
    <property type="entry name" value="MFS"/>
</dbReference>
<dbReference type="Proteomes" id="UP000189627">
    <property type="component" value="Chromosome 1"/>
</dbReference>
<gene>
    <name evidence="8" type="ORF">BJN34_10265</name>
</gene>
<name>A0A1U9UNL6_CUPNE</name>
<sequence>MNVAPPVAPSTVGPSHAEPSKGYEWKAVTLMALGMGLVGIDRFLIVPLMPVLMRDLHLDYQDLGHITGALALAWGLSALLTGNLSDRIGFKRVIVPAMVGFSLLAGLGGLATGVGSLIAIRALMGAAEGAFTPASIIATMDASPPGRHGRNVGIQQMMPALLGLGLTPILVTQLLKVMDWPWIFLLVAVPGLIVALLAQRVLRRPSPAEIAKHTVTHDTGRHSWYEVFRYRNVPLGIICMLCWLACQIVIAALFPNYLVDYLHLDMQQMGFVLSSLGFGGAIGALVLPALSDRIGRKPVMLLSAAGVFLSLWCFLRTGAAPIPLFACLMVAMGCLYSLITLTVGPVAAEAVPGQLMSTASGMIIGIGEVFGGGVAPAFAGYLAKHFGIEHAVTMPLWTIGIGAIAVMALKETAPARLRRKKGEDIAGLQRHT</sequence>
<feature type="transmembrane region" description="Helical" evidence="6">
    <location>
        <begin position="233"/>
        <end position="254"/>
    </location>
</feature>
<dbReference type="OrthoDB" id="9810492at2"/>
<evidence type="ECO:0000256" key="5">
    <source>
        <dbReference type="ARBA" id="ARBA00023136"/>
    </source>
</evidence>
<dbReference type="KEGG" id="cuh:BJN34_10265"/>
<dbReference type="SUPFAM" id="SSF103473">
    <property type="entry name" value="MFS general substrate transporter"/>
    <property type="match status" value="1"/>
</dbReference>
<evidence type="ECO:0000256" key="3">
    <source>
        <dbReference type="ARBA" id="ARBA00022692"/>
    </source>
</evidence>
<keyword evidence="3 6" id="KW-0812">Transmembrane</keyword>
<reference evidence="9" key="1">
    <citation type="submission" date="2017-02" db="EMBL/GenBank/DDBJ databases">
        <title>Complete genome sequence of Cupriavidus necator strain NH9, a 3-chlorobenzoate degrader.</title>
        <authorList>
            <person name="Moriuchi R."/>
            <person name="Dohra H."/>
            <person name="Ogawa N."/>
        </authorList>
    </citation>
    <scope>NUCLEOTIDE SEQUENCE [LARGE SCALE GENOMIC DNA]</scope>
    <source>
        <strain evidence="9">NH9</strain>
    </source>
</reference>
<dbReference type="GO" id="GO:0005886">
    <property type="term" value="C:plasma membrane"/>
    <property type="evidence" value="ECO:0007669"/>
    <property type="project" value="UniProtKB-SubCell"/>
</dbReference>
<dbReference type="PANTHER" id="PTHR43124:SF3">
    <property type="entry name" value="CHLORAMPHENICOL EFFLUX PUMP RV0191"/>
    <property type="match status" value="1"/>
</dbReference>
<keyword evidence="5 6" id="KW-0472">Membrane</keyword>
<evidence type="ECO:0000259" key="7">
    <source>
        <dbReference type="PROSITE" id="PS50850"/>
    </source>
</evidence>
<evidence type="ECO:0000256" key="4">
    <source>
        <dbReference type="ARBA" id="ARBA00022989"/>
    </source>
</evidence>
<evidence type="ECO:0000256" key="1">
    <source>
        <dbReference type="ARBA" id="ARBA00004651"/>
    </source>
</evidence>
<accession>A0A1U9UNL6</accession>
<feature type="transmembrane region" description="Helical" evidence="6">
    <location>
        <begin position="30"/>
        <end position="51"/>
    </location>
</feature>
<proteinExistence type="predicted"/>
<keyword evidence="4 6" id="KW-1133">Transmembrane helix</keyword>
<comment type="subcellular location">
    <subcellularLocation>
        <location evidence="1">Cell membrane</location>
        <topology evidence="1">Multi-pass membrane protein</topology>
    </subcellularLocation>
</comment>
<evidence type="ECO:0000256" key="2">
    <source>
        <dbReference type="ARBA" id="ARBA00022475"/>
    </source>
</evidence>
<feature type="transmembrane region" description="Helical" evidence="6">
    <location>
        <begin position="266"/>
        <end position="287"/>
    </location>
</feature>
<feature type="transmembrane region" description="Helical" evidence="6">
    <location>
        <begin position="323"/>
        <end position="347"/>
    </location>
</feature>
<dbReference type="Pfam" id="PF07690">
    <property type="entry name" value="MFS_1"/>
    <property type="match status" value="1"/>
</dbReference>
<feature type="transmembrane region" description="Helical" evidence="6">
    <location>
        <begin position="63"/>
        <end position="81"/>
    </location>
</feature>
<dbReference type="Gene3D" id="1.20.1250.20">
    <property type="entry name" value="MFS general substrate transporter like domains"/>
    <property type="match status" value="2"/>
</dbReference>
<dbReference type="AlphaFoldDB" id="A0A1U9UNL6"/>
<dbReference type="InterPro" id="IPR020846">
    <property type="entry name" value="MFS_dom"/>
</dbReference>
<dbReference type="PROSITE" id="PS50850">
    <property type="entry name" value="MFS"/>
    <property type="match status" value="1"/>
</dbReference>
<evidence type="ECO:0000256" key="6">
    <source>
        <dbReference type="SAM" id="Phobius"/>
    </source>
</evidence>
<dbReference type="GO" id="GO:0022857">
    <property type="term" value="F:transmembrane transporter activity"/>
    <property type="evidence" value="ECO:0007669"/>
    <property type="project" value="InterPro"/>
</dbReference>
<dbReference type="InterPro" id="IPR050189">
    <property type="entry name" value="MFS_Efflux_Transporters"/>
</dbReference>
<dbReference type="EMBL" id="CP017757">
    <property type="protein sequence ID" value="AQV94272.1"/>
    <property type="molecule type" value="Genomic_DNA"/>
</dbReference>
<feature type="transmembrane region" description="Helical" evidence="6">
    <location>
        <begin position="359"/>
        <end position="379"/>
    </location>
</feature>
<feature type="transmembrane region" description="Helical" evidence="6">
    <location>
        <begin position="93"/>
        <end position="112"/>
    </location>
</feature>
<dbReference type="InterPro" id="IPR036259">
    <property type="entry name" value="MFS_trans_sf"/>
</dbReference>
<evidence type="ECO:0000313" key="8">
    <source>
        <dbReference type="EMBL" id="AQV94272.1"/>
    </source>
</evidence>
<feature type="transmembrane region" description="Helical" evidence="6">
    <location>
        <begin position="391"/>
        <end position="409"/>
    </location>
</feature>
<feature type="transmembrane region" description="Helical" evidence="6">
    <location>
        <begin position="180"/>
        <end position="198"/>
    </location>
</feature>
<organism evidence="8 9">
    <name type="scientific">Cupriavidus necator</name>
    <name type="common">Alcaligenes eutrophus</name>
    <name type="synonym">Ralstonia eutropha</name>
    <dbReference type="NCBI Taxonomy" id="106590"/>
    <lineage>
        <taxon>Bacteria</taxon>
        <taxon>Pseudomonadati</taxon>
        <taxon>Pseudomonadota</taxon>
        <taxon>Betaproteobacteria</taxon>
        <taxon>Burkholderiales</taxon>
        <taxon>Burkholderiaceae</taxon>
        <taxon>Cupriavidus</taxon>
    </lineage>
</organism>
<protein>
    <submittedName>
        <fullName evidence="8">MFS transporter</fullName>
    </submittedName>
</protein>
<dbReference type="RefSeq" id="WP_078196529.1">
    <property type="nucleotide sequence ID" value="NZ_CP017757.2"/>
</dbReference>
<feature type="domain" description="Major facilitator superfamily (MFS) profile" evidence="7">
    <location>
        <begin position="27"/>
        <end position="414"/>
    </location>
</feature>
<dbReference type="PANTHER" id="PTHR43124">
    <property type="entry name" value="PURINE EFFLUX PUMP PBUE"/>
    <property type="match status" value="1"/>
</dbReference>